<dbReference type="GO" id="GO:0016020">
    <property type="term" value="C:membrane"/>
    <property type="evidence" value="ECO:0007669"/>
    <property type="project" value="UniProtKB-SubCell"/>
</dbReference>
<evidence type="ECO:0000256" key="5">
    <source>
        <dbReference type="ARBA" id="ARBA00022989"/>
    </source>
</evidence>
<comment type="similarity">
    <text evidence="2">Belongs to the peptidase S54 family.</text>
</comment>
<evidence type="ECO:0000259" key="8">
    <source>
        <dbReference type="Pfam" id="PF01694"/>
    </source>
</evidence>
<keyword evidence="5 7" id="KW-1133">Transmembrane helix</keyword>
<dbReference type="GO" id="GO:0004252">
    <property type="term" value="F:serine-type endopeptidase activity"/>
    <property type="evidence" value="ECO:0007669"/>
    <property type="project" value="InterPro"/>
</dbReference>
<dbReference type="Gene3D" id="1.20.1540.10">
    <property type="entry name" value="Rhomboid-like"/>
    <property type="match status" value="1"/>
</dbReference>
<feature type="transmembrane region" description="Helical" evidence="7">
    <location>
        <begin position="114"/>
        <end position="133"/>
    </location>
</feature>
<dbReference type="Proteomes" id="UP000886069">
    <property type="component" value="Unassembled WGS sequence"/>
</dbReference>
<reference evidence="9" key="1">
    <citation type="journal article" date="2020" name="mSystems">
        <title>Genome- and Community-Level Interaction Insights into Carbon Utilization and Element Cycling Functions of Hydrothermarchaeota in Hydrothermal Sediment.</title>
        <authorList>
            <person name="Zhou Z."/>
            <person name="Liu Y."/>
            <person name="Xu W."/>
            <person name="Pan J."/>
            <person name="Luo Z.H."/>
            <person name="Li M."/>
        </authorList>
    </citation>
    <scope>NUCLEOTIDE SEQUENCE [LARGE SCALE GENOMIC DNA]</scope>
    <source>
        <strain evidence="9">SpSt-1233</strain>
    </source>
</reference>
<comment type="caution">
    <text evidence="9">The sequence shown here is derived from an EMBL/GenBank/DDBJ whole genome shotgun (WGS) entry which is preliminary data.</text>
</comment>
<organism evidence="9">
    <name type="scientific">Eiseniibacteriota bacterium</name>
    <dbReference type="NCBI Taxonomy" id="2212470"/>
    <lineage>
        <taxon>Bacteria</taxon>
        <taxon>Candidatus Eiseniibacteriota</taxon>
    </lineage>
</organism>
<proteinExistence type="inferred from homology"/>
<keyword evidence="3 7" id="KW-0812">Transmembrane</keyword>
<dbReference type="AlphaFoldDB" id="A0A7V2ATW5"/>
<accession>A0A7V2ATW5</accession>
<evidence type="ECO:0000256" key="6">
    <source>
        <dbReference type="ARBA" id="ARBA00023136"/>
    </source>
</evidence>
<evidence type="ECO:0000256" key="1">
    <source>
        <dbReference type="ARBA" id="ARBA00004141"/>
    </source>
</evidence>
<dbReference type="SUPFAM" id="SSF144091">
    <property type="entry name" value="Rhomboid-like"/>
    <property type="match status" value="1"/>
</dbReference>
<evidence type="ECO:0000256" key="3">
    <source>
        <dbReference type="ARBA" id="ARBA00022692"/>
    </source>
</evidence>
<evidence type="ECO:0000256" key="2">
    <source>
        <dbReference type="ARBA" id="ARBA00009045"/>
    </source>
</evidence>
<dbReference type="GO" id="GO:0006508">
    <property type="term" value="P:proteolysis"/>
    <property type="evidence" value="ECO:0007669"/>
    <property type="project" value="UniProtKB-KW"/>
</dbReference>
<dbReference type="InterPro" id="IPR035952">
    <property type="entry name" value="Rhomboid-like_sf"/>
</dbReference>
<dbReference type="PANTHER" id="PTHR43731">
    <property type="entry name" value="RHOMBOID PROTEASE"/>
    <property type="match status" value="1"/>
</dbReference>
<feature type="domain" description="Peptidase S54 rhomboid" evidence="8">
    <location>
        <begin position="78"/>
        <end position="227"/>
    </location>
</feature>
<sequence length="241" mass="26451">MLFLPLKDLNPTRRTPVVTRTLIVMNILVFLYQLWQGHGGANLVASLGATPLEITRMTDLTGPVAGVMHVPGPDPIFLTLLSSMFLHGGFLHLAFNMLYLWIFGNNIEDVLGPLRFILFYLAAGLMAHAMHIASDPNSIIPTIGASGAISGVMGAYLVLFPQARIMTLAWIFIFIQFIYVPAFVIIIYWFVLQLISGMISLGGQLGGGVAWFAHIGGFLAGVFMILLMEGGRVYWLRRGGR</sequence>
<dbReference type="PANTHER" id="PTHR43731:SF14">
    <property type="entry name" value="PRESENILIN-ASSOCIATED RHOMBOID-LIKE PROTEIN, MITOCHONDRIAL"/>
    <property type="match status" value="1"/>
</dbReference>
<feature type="transmembrane region" description="Helical" evidence="7">
    <location>
        <begin position="211"/>
        <end position="235"/>
    </location>
</feature>
<evidence type="ECO:0000256" key="7">
    <source>
        <dbReference type="SAM" id="Phobius"/>
    </source>
</evidence>
<feature type="transmembrane region" description="Helical" evidence="7">
    <location>
        <begin position="76"/>
        <end position="102"/>
    </location>
</feature>
<gene>
    <name evidence="9" type="ORF">ENO08_01760</name>
</gene>
<evidence type="ECO:0000256" key="4">
    <source>
        <dbReference type="ARBA" id="ARBA00022801"/>
    </source>
</evidence>
<dbReference type="InterPro" id="IPR050925">
    <property type="entry name" value="Rhomboid_protease_S54"/>
</dbReference>
<keyword evidence="6 7" id="KW-0472">Membrane</keyword>
<comment type="subcellular location">
    <subcellularLocation>
        <location evidence="1">Membrane</location>
        <topology evidence="1">Multi-pass membrane protein</topology>
    </subcellularLocation>
</comment>
<evidence type="ECO:0000313" key="9">
    <source>
        <dbReference type="EMBL" id="HER43167.1"/>
    </source>
</evidence>
<dbReference type="FunFam" id="1.20.1540.10:FF:000027">
    <property type="entry name" value="Rhomboid family intramembrane serine protease"/>
    <property type="match status" value="1"/>
</dbReference>
<dbReference type="InterPro" id="IPR022764">
    <property type="entry name" value="Peptidase_S54_rhomboid_dom"/>
</dbReference>
<name>A0A7V2ATW5_UNCEI</name>
<feature type="transmembrane region" description="Helical" evidence="7">
    <location>
        <begin position="17"/>
        <end position="35"/>
    </location>
</feature>
<feature type="transmembrane region" description="Helical" evidence="7">
    <location>
        <begin position="167"/>
        <end position="191"/>
    </location>
</feature>
<keyword evidence="9" id="KW-0645">Protease</keyword>
<keyword evidence="4" id="KW-0378">Hydrolase</keyword>
<dbReference type="EMBL" id="DSEC01000125">
    <property type="protein sequence ID" value="HER43167.1"/>
    <property type="molecule type" value="Genomic_DNA"/>
</dbReference>
<feature type="transmembrane region" description="Helical" evidence="7">
    <location>
        <begin position="139"/>
        <end position="160"/>
    </location>
</feature>
<protein>
    <submittedName>
        <fullName evidence="9">Rhomboid family intramembrane serine protease</fullName>
    </submittedName>
</protein>
<dbReference type="Pfam" id="PF01694">
    <property type="entry name" value="Rhomboid"/>
    <property type="match status" value="1"/>
</dbReference>